<proteinExistence type="predicted"/>
<reference evidence="2 3" key="1">
    <citation type="submission" date="2023-05" db="EMBL/GenBank/DDBJ databases">
        <title>Draft genome of Paenibacillus sp. CCS26.</title>
        <authorList>
            <person name="Akita H."/>
            <person name="Shinto Y."/>
            <person name="Kimura Z."/>
        </authorList>
    </citation>
    <scope>NUCLEOTIDE SEQUENCE [LARGE SCALE GENOMIC DNA]</scope>
    <source>
        <strain evidence="2 3">CCS26</strain>
    </source>
</reference>
<accession>A0ABQ6NJG0</accession>
<evidence type="ECO:0000313" key="2">
    <source>
        <dbReference type="EMBL" id="GMK45215.1"/>
    </source>
</evidence>
<dbReference type="InterPro" id="IPR053812">
    <property type="entry name" value="HTH_Sigma70_ECF-like"/>
</dbReference>
<evidence type="ECO:0000259" key="1">
    <source>
        <dbReference type="Pfam" id="PF07638"/>
    </source>
</evidence>
<dbReference type="Proteomes" id="UP001285921">
    <property type="component" value="Unassembled WGS sequence"/>
</dbReference>
<dbReference type="RefSeq" id="WP_317980001.1">
    <property type="nucleotide sequence ID" value="NZ_BTCL01000006.1"/>
</dbReference>
<dbReference type="Pfam" id="PF07638">
    <property type="entry name" value="Sigma70_ECF"/>
    <property type="match status" value="1"/>
</dbReference>
<organism evidence="2 3">
    <name type="scientific">Paenibacillus glycanilyticus</name>
    <dbReference type="NCBI Taxonomy" id="126569"/>
    <lineage>
        <taxon>Bacteria</taxon>
        <taxon>Bacillati</taxon>
        <taxon>Bacillota</taxon>
        <taxon>Bacilli</taxon>
        <taxon>Bacillales</taxon>
        <taxon>Paenibacillaceae</taxon>
        <taxon>Paenibacillus</taxon>
    </lineage>
</organism>
<dbReference type="EMBL" id="BTCL01000006">
    <property type="protein sequence ID" value="GMK45215.1"/>
    <property type="molecule type" value="Genomic_DNA"/>
</dbReference>
<comment type="caution">
    <text evidence="2">The sequence shown here is derived from an EMBL/GenBank/DDBJ whole genome shotgun (WGS) entry which is preliminary data.</text>
</comment>
<feature type="domain" description="RNA polymerase sigma-70 ECF-like HTH" evidence="1">
    <location>
        <begin position="119"/>
        <end position="193"/>
    </location>
</feature>
<sequence length="207" mass="24300">MSEKTMEEKQVIHQLNRYKQIQARIQVLDHYPIGAGLTMRWLNQDDKLQALHQSLRGMPSYKYLTKHEQKLERAANAYLSKQRTGLKSQLAEIPKEAENEEDEMLLAELRGKIKKVIAARGYDDTKNDFDAVLDRITELQYLQEELSQIDTILMALECYKPNLSKLLRLRYVEGETVEETISRLGIVERTYKRWRKQAIEQYIILSA</sequence>
<evidence type="ECO:0000313" key="3">
    <source>
        <dbReference type="Proteomes" id="UP001285921"/>
    </source>
</evidence>
<name>A0ABQ6NJG0_9BACL</name>
<protein>
    <recommendedName>
        <fullName evidence="1">RNA polymerase sigma-70 ECF-like HTH domain-containing protein</fullName>
    </recommendedName>
</protein>
<gene>
    <name evidence="2" type="ORF">PghCCS26_23430</name>
</gene>
<keyword evidence="3" id="KW-1185">Reference proteome</keyword>